<dbReference type="RefSeq" id="WP_338634952.1">
    <property type="nucleotide sequence ID" value="NZ_CP146516.1"/>
</dbReference>
<comment type="caution">
    <text evidence="5">The sequence shown here is derived from an EMBL/GenBank/DDBJ whole genome shotgun (WGS) entry which is preliminary data.</text>
</comment>
<evidence type="ECO:0000313" key="5">
    <source>
        <dbReference type="EMBL" id="RDB35802.1"/>
    </source>
</evidence>
<keyword evidence="6" id="KW-1185">Reference proteome</keyword>
<keyword evidence="1 2" id="KW-0694">RNA-binding</keyword>
<gene>
    <name evidence="5" type="ORF">DCC88_08430</name>
</gene>
<evidence type="ECO:0000256" key="3">
    <source>
        <dbReference type="SAM" id="MobiDB-lite"/>
    </source>
</evidence>
<protein>
    <submittedName>
        <fullName evidence="5">Ribosome assembly RNA-binding protein YhbY</fullName>
    </submittedName>
</protein>
<feature type="region of interest" description="Disordered" evidence="3">
    <location>
        <begin position="63"/>
        <end position="82"/>
    </location>
</feature>
<dbReference type="PANTHER" id="PTHR40065">
    <property type="entry name" value="RNA-BINDING PROTEIN YHBY"/>
    <property type="match status" value="1"/>
</dbReference>
<dbReference type="AlphaFoldDB" id="A0A369KQF4"/>
<evidence type="ECO:0000259" key="4">
    <source>
        <dbReference type="PROSITE" id="PS51295"/>
    </source>
</evidence>
<name>A0A369KQF4_9BACT</name>
<dbReference type="PROSITE" id="PS51295">
    <property type="entry name" value="CRM"/>
    <property type="match status" value="1"/>
</dbReference>
<dbReference type="Gene3D" id="3.30.110.60">
    <property type="entry name" value="YhbY-like"/>
    <property type="match status" value="1"/>
</dbReference>
<dbReference type="SMART" id="SM01103">
    <property type="entry name" value="CRS1_YhbY"/>
    <property type="match status" value="1"/>
</dbReference>
<dbReference type="InterPro" id="IPR001890">
    <property type="entry name" value="RNA-binding_CRM"/>
</dbReference>
<sequence>MRTEKKAHIFSNELTSEQRAKLKGRAHHLKPIVQIGGQGFSEAVIQEVISALTKHELIKIKLPGNSDADSKQQEQQELNDKLPTHSHIVGRIGRTIILYLEKEPKEAKIILKNL</sequence>
<accession>A0A369KQF4</accession>
<organism evidence="5 6">
    <name type="scientific">Spirobacillus cienkowskii</name>
    <dbReference type="NCBI Taxonomy" id="495820"/>
    <lineage>
        <taxon>Bacteria</taxon>
        <taxon>Pseudomonadati</taxon>
        <taxon>Bdellovibrionota</taxon>
        <taxon>Oligoflexia</taxon>
        <taxon>Silvanigrellales</taxon>
        <taxon>Spirobacillus</taxon>
    </lineage>
</organism>
<evidence type="ECO:0000256" key="1">
    <source>
        <dbReference type="ARBA" id="ARBA00022884"/>
    </source>
</evidence>
<reference evidence="5" key="1">
    <citation type="submission" date="2018-04" db="EMBL/GenBank/DDBJ databases">
        <title>Draft genome sequence of the Candidatus Spirobacillus cienkowskii, a pathogen of freshwater Daphnia species, reconstructed from hemolymph metagenomic reads.</title>
        <authorList>
            <person name="Bresciani L."/>
            <person name="Lemos L.N."/>
            <person name="Wale N."/>
            <person name="Lin J.Y."/>
            <person name="Fernandes G.R."/>
            <person name="Duffy M.A."/>
            <person name="Rodrigues J.M."/>
        </authorList>
    </citation>
    <scope>NUCLEOTIDE SEQUENCE [LARGE SCALE GENOMIC DNA]</scope>
    <source>
        <strain evidence="5">Binning01</strain>
    </source>
</reference>
<dbReference type="EMBL" id="QOVW01000075">
    <property type="protein sequence ID" value="RDB35802.1"/>
    <property type="molecule type" value="Genomic_DNA"/>
</dbReference>
<dbReference type="Pfam" id="PF01985">
    <property type="entry name" value="CRS1_YhbY"/>
    <property type="match status" value="1"/>
</dbReference>
<proteinExistence type="predicted"/>
<evidence type="ECO:0000256" key="2">
    <source>
        <dbReference type="PROSITE-ProRule" id="PRU00626"/>
    </source>
</evidence>
<dbReference type="SUPFAM" id="SSF75471">
    <property type="entry name" value="YhbY-like"/>
    <property type="match status" value="1"/>
</dbReference>
<feature type="compositionally biased region" description="Basic and acidic residues" evidence="3">
    <location>
        <begin position="68"/>
        <end position="82"/>
    </location>
</feature>
<feature type="domain" description="CRM" evidence="4">
    <location>
        <begin position="12"/>
        <end position="111"/>
    </location>
</feature>
<dbReference type="InterPro" id="IPR051925">
    <property type="entry name" value="RNA-binding_domain"/>
</dbReference>
<dbReference type="InterPro" id="IPR035920">
    <property type="entry name" value="YhbY-like_sf"/>
</dbReference>
<evidence type="ECO:0000313" key="6">
    <source>
        <dbReference type="Proteomes" id="UP000253934"/>
    </source>
</evidence>
<dbReference type="PANTHER" id="PTHR40065:SF3">
    <property type="entry name" value="RNA-BINDING PROTEIN YHBY"/>
    <property type="match status" value="1"/>
</dbReference>
<dbReference type="GO" id="GO:0003723">
    <property type="term" value="F:RNA binding"/>
    <property type="evidence" value="ECO:0007669"/>
    <property type="project" value="UniProtKB-UniRule"/>
</dbReference>
<dbReference type="Proteomes" id="UP000253934">
    <property type="component" value="Unassembled WGS sequence"/>
</dbReference>